<reference evidence="1 2" key="1">
    <citation type="submission" date="2021-06" db="EMBL/GenBank/DDBJ databases">
        <title>Caerostris darwini draft genome.</title>
        <authorList>
            <person name="Kono N."/>
            <person name="Arakawa K."/>
        </authorList>
    </citation>
    <scope>NUCLEOTIDE SEQUENCE [LARGE SCALE GENOMIC DNA]</scope>
</reference>
<dbReference type="Proteomes" id="UP001054837">
    <property type="component" value="Unassembled WGS sequence"/>
</dbReference>
<evidence type="ECO:0000313" key="1">
    <source>
        <dbReference type="EMBL" id="GIY15505.1"/>
    </source>
</evidence>
<evidence type="ECO:0000313" key="2">
    <source>
        <dbReference type="Proteomes" id="UP001054837"/>
    </source>
</evidence>
<sequence length="100" mass="11361">MAMVRAGLARINIVLDFLQLSERTKMSRKFLKLLLNTDNETIAAIDELSGITWCSVQRILSGDLGMPCVPKKFMHRFLIDDQKGHREETCHDSKSISKPT</sequence>
<proteinExistence type="predicted"/>
<name>A0AAV4R1Z3_9ARAC</name>
<comment type="caution">
    <text evidence="1">The sequence shown here is derived from an EMBL/GenBank/DDBJ whole genome shotgun (WGS) entry which is preliminary data.</text>
</comment>
<dbReference type="AlphaFoldDB" id="A0AAV4R1Z3"/>
<dbReference type="EMBL" id="BPLQ01005534">
    <property type="protein sequence ID" value="GIY15505.1"/>
    <property type="molecule type" value="Genomic_DNA"/>
</dbReference>
<accession>A0AAV4R1Z3</accession>
<protein>
    <submittedName>
        <fullName evidence="1">Uncharacterized protein</fullName>
    </submittedName>
</protein>
<gene>
    <name evidence="1" type="ORF">CDAR_490291</name>
</gene>
<keyword evidence="2" id="KW-1185">Reference proteome</keyword>
<organism evidence="1 2">
    <name type="scientific">Caerostris darwini</name>
    <dbReference type="NCBI Taxonomy" id="1538125"/>
    <lineage>
        <taxon>Eukaryota</taxon>
        <taxon>Metazoa</taxon>
        <taxon>Ecdysozoa</taxon>
        <taxon>Arthropoda</taxon>
        <taxon>Chelicerata</taxon>
        <taxon>Arachnida</taxon>
        <taxon>Araneae</taxon>
        <taxon>Araneomorphae</taxon>
        <taxon>Entelegynae</taxon>
        <taxon>Araneoidea</taxon>
        <taxon>Araneidae</taxon>
        <taxon>Caerostris</taxon>
    </lineage>
</organism>